<dbReference type="AlphaFoldDB" id="A0A1I7XIT3"/>
<dbReference type="SUPFAM" id="SSF46938">
    <property type="entry name" value="CRAL/TRIO N-terminal domain"/>
    <property type="match status" value="1"/>
</dbReference>
<dbReference type="InterPro" id="IPR036273">
    <property type="entry name" value="CRAL/TRIO_N_dom_sf"/>
</dbReference>
<keyword evidence="2" id="KW-1185">Reference proteome</keyword>
<evidence type="ECO:0000313" key="3">
    <source>
        <dbReference type="WBParaSite" id="Hba_17226"/>
    </source>
</evidence>
<protein>
    <submittedName>
        <fullName evidence="3">CRAL-TRIO domain-containing protein</fullName>
    </submittedName>
</protein>
<dbReference type="PANTHER" id="PTHR23324:SF86">
    <property type="entry name" value="CRAL-TRIO DOMAIN-CONTAINING PROTEIN"/>
    <property type="match status" value="1"/>
</dbReference>
<dbReference type="InterPro" id="IPR001251">
    <property type="entry name" value="CRAL-TRIO_dom"/>
</dbReference>
<evidence type="ECO:0000259" key="1">
    <source>
        <dbReference type="PROSITE" id="PS50191"/>
    </source>
</evidence>
<dbReference type="SMART" id="SM00516">
    <property type="entry name" value="SEC14"/>
    <property type="match status" value="1"/>
</dbReference>
<reference evidence="3" key="1">
    <citation type="submission" date="2016-11" db="UniProtKB">
        <authorList>
            <consortium name="WormBaseParasite"/>
        </authorList>
    </citation>
    <scope>IDENTIFICATION</scope>
</reference>
<dbReference type="PANTHER" id="PTHR23324">
    <property type="entry name" value="SEC14 RELATED PROTEIN"/>
    <property type="match status" value="1"/>
</dbReference>
<dbReference type="WBParaSite" id="Hba_17226">
    <property type="protein sequence ID" value="Hba_17226"/>
    <property type="gene ID" value="Hba_17226"/>
</dbReference>
<sequence length="301" mass="34615">MHQLIMPEPFSEEIMKTAKILRATLDIPSCLDSPFFIARFLRANNGDVELSKQRISEYLTHRKTLGYADYDDLGIFTKFPIGKATFERFRISLIDYDIRSKDVHVFIQKMEGTDIKEIMKVIPLSYVLHSYYCLHENFGRAVAHTEKKTGLNIADFLNPLSSPVKLARLVVKIWSEYFSENLCKLLIINPPGIVSLMWQISKCIMDTRTASRLAFLHDVEELKHYLEPEAIPVEYGGLWRDDSGYADPPEGCCRKNKPTLGSEHKGPDEIWTINGILKPPSSKTYNIKAHQQVEILRYMMV</sequence>
<proteinExistence type="predicted"/>
<dbReference type="GO" id="GO:0005737">
    <property type="term" value="C:cytoplasm"/>
    <property type="evidence" value="ECO:0007669"/>
    <property type="project" value="TreeGrafter"/>
</dbReference>
<dbReference type="SUPFAM" id="SSF52087">
    <property type="entry name" value="CRAL/TRIO domain"/>
    <property type="match status" value="1"/>
</dbReference>
<feature type="domain" description="CRAL-TRIO" evidence="1">
    <location>
        <begin position="52"/>
        <end position="243"/>
    </location>
</feature>
<name>A0A1I7XIT3_HETBA</name>
<dbReference type="Proteomes" id="UP000095283">
    <property type="component" value="Unplaced"/>
</dbReference>
<dbReference type="PROSITE" id="PS50191">
    <property type="entry name" value="CRAL_TRIO"/>
    <property type="match status" value="1"/>
</dbReference>
<organism evidence="2 3">
    <name type="scientific">Heterorhabditis bacteriophora</name>
    <name type="common">Entomopathogenic nematode worm</name>
    <dbReference type="NCBI Taxonomy" id="37862"/>
    <lineage>
        <taxon>Eukaryota</taxon>
        <taxon>Metazoa</taxon>
        <taxon>Ecdysozoa</taxon>
        <taxon>Nematoda</taxon>
        <taxon>Chromadorea</taxon>
        <taxon>Rhabditida</taxon>
        <taxon>Rhabditina</taxon>
        <taxon>Rhabditomorpha</taxon>
        <taxon>Strongyloidea</taxon>
        <taxon>Heterorhabditidae</taxon>
        <taxon>Heterorhabditis</taxon>
    </lineage>
</organism>
<dbReference type="InterPro" id="IPR051064">
    <property type="entry name" value="SEC14/CRAL-TRIO_domain"/>
</dbReference>
<accession>A0A1I7XIT3</accession>
<evidence type="ECO:0000313" key="2">
    <source>
        <dbReference type="Proteomes" id="UP000095283"/>
    </source>
</evidence>
<dbReference type="Pfam" id="PF00650">
    <property type="entry name" value="CRAL_TRIO"/>
    <property type="match status" value="1"/>
</dbReference>
<dbReference type="CDD" id="cd00170">
    <property type="entry name" value="SEC14"/>
    <property type="match status" value="1"/>
</dbReference>
<dbReference type="InterPro" id="IPR036865">
    <property type="entry name" value="CRAL-TRIO_dom_sf"/>
</dbReference>
<dbReference type="Gene3D" id="3.40.525.10">
    <property type="entry name" value="CRAL-TRIO lipid binding domain"/>
    <property type="match status" value="1"/>
</dbReference>
<dbReference type="Gene3D" id="2.60.120.680">
    <property type="entry name" value="GOLD domain"/>
    <property type="match status" value="1"/>
</dbReference>